<dbReference type="RefSeq" id="WP_308986943.1">
    <property type="nucleotide sequence ID" value="NZ_CP101873.1"/>
</dbReference>
<evidence type="ECO:0000313" key="2">
    <source>
        <dbReference type="EMBL" id="WMT07225.1"/>
    </source>
</evidence>
<sequence>MSAWHYTKLLAQLIAVARREELTNVYKVYAFADHETVPVMPIGHPDSTVEGSILGLARTHESTGYVFFSLRLGEDPTVQNIEVTEMGSLFEPERVALLHDDVESTESVHPGSTVWRVHDDYIAELPDEEVPNGSDTEPETTEEGLGELFG</sequence>
<protein>
    <submittedName>
        <fullName evidence="2">Uncharacterized protein</fullName>
    </submittedName>
</protein>
<gene>
    <name evidence="2" type="ORF">NP511_17780</name>
</gene>
<reference evidence="2 3" key="1">
    <citation type="submission" date="2022-07" db="EMBL/GenBank/DDBJ databases">
        <title>Two temperate virus in Haloterrigena jeotgali A29.</title>
        <authorList>
            <person name="Deng X."/>
        </authorList>
    </citation>
    <scope>NUCLEOTIDE SEQUENCE [LARGE SCALE GENOMIC DNA]</scope>
    <source>
        <strain evidence="2 3">A29</strain>
    </source>
</reference>
<name>A0AAF0P9Z7_9EURY</name>
<accession>A0AAF0P9Z7</accession>
<organism evidence="2 3">
    <name type="scientific">Natrinema thermotolerans</name>
    <dbReference type="NCBI Taxonomy" id="121872"/>
    <lineage>
        <taxon>Archaea</taxon>
        <taxon>Methanobacteriati</taxon>
        <taxon>Methanobacteriota</taxon>
        <taxon>Stenosarchaea group</taxon>
        <taxon>Halobacteria</taxon>
        <taxon>Halobacteriales</taxon>
        <taxon>Natrialbaceae</taxon>
        <taxon>Natrinema</taxon>
    </lineage>
</organism>
<dbReference type="Proteomes" id="UP001224926">
    <property type="component" value="Chromosome"/>
</dbReference>
<evidence type="ECO:0000256" key="1">
    <source>
        <dbReference type="SAM" id="MobiDB-lite"/>
    </source>
</evidence>
<keyword evidence="3" id="KW-1185">Reference proteome</keyword>
<dbReference type="EMBL" id="CP101873">
    <property type="protein sequence ID" value="WMT07225.1"/>
    <property type="molecule type" value="Genomic_DNA"/>
</dbReference>
<evidence type="ECO:0000313" key="3">
    <source>
        <dbReference type="Proteomes" id="UP001224926"/>
    </source>
</evidence>
<dbReference type="AlphaFoldDB" id="A0AAF0P9Z7"/>
<dbReference type="GeneID" id="84215831"/>
<feature type="region of interest" description="Disordered" evidence="1">
    <location>
        <begin position="126"/>
        <end position="150"/>
    </location>
</feature>
<proteinExistence type="predicted"/>